<dbReference type="EMBL" id="CP046052">
    <property type="protein sequence ID" value="QGM46943.1"/>
    <property type="molecule type" value="Genomic_DNA"/>
</dbReference>
<dbReference type="FunFam" id="1.10.10.10:FF:000001">
    <property type="entry name" value="LysR family transcriptional regulator"/>
    <property type="match status" value="1"/>
</dbReference>
<dbReference type="AlphaFoldDB" id="A0A6B8KK24"/>
<reference evidence="6 7" key="1">
    <citation type="submission" date="2019-11" db="EMBL/GenBank/DDBJ databases">
        <title>The genome sequence of Methylocystis heyeri.</title>
        <authorList>
            <person name="Oshkin I.Y."/>
            <person name="Miroshnikov K."/>
            <person name="Dedysh S.N."/>
        </authorList>
    </citation>
    <scope>NUCLEOTIDE SEQUENCE [LARGE SCALE GENOMIC DNA]</scope>
    <source>
        <strain evidence="6 7">H2</strain>
    </source>
</reference>
<dbReference type="SUPFAM" id="SSF46785">
    <property type="entry name" value="Winged helix' DNA-binding domain"/>
    <property type="match status" value="1"/>
</dbReference>
<dbReference type="PRINTS" id="PR00039">
    <property type="entry name" value="HTHLYSR"/>
</dbReference>
<keyword evidence="3" id="KW-0238">DNA-binding</keyword>
<dbReference type="GO" id="GO:0003677">
    <property type="term" value="F:DNA binding"/>
    <property type="evidence" value="ECO:0007669"/>
    <property type="project" value="UniProtKB-KW"/>
</dbReference>
<feature type="domain" description="HTH lysR-type" evidence="5">
    <location>
        <begin position="1"/>
        <end position="58"/>
    </location>
</feature>
<keyword evidence="2" id="KW-0805">Transcription regulation</keyword>
<protein>
    <submittedName>
        <fullName evidence="6">LysR family transcriptional regulator</fullName>
    </submittedName>
</protein>
<dbReference type="GO" id="GO:0003700">
    <property type="term" value="F:DNA-binding transcription factor activity"/>
    <property type="evidence" value="ECO:0007669"/>
    <property type="project" value="InterPro"/>
</dbReference>
<comment type="similarity">
    <text evidence="1">Belongs to the LysR transcriptional regulatory family.</text>
</comment>
<organism evidence="6 7">
    <name type="scientific">Methylocystis heyeri</name>
    <dbReference type="NCBI Taxonomy" id="391905"/>
    <lineage>
        <taxon>Bacteria</taxon>
        <taxon>Pseudomonadati</taxon>
        <taxon>Pseudomonadota</taxon>
        <taxon>Alphaproteobacteria</taxon>
        <taxon>Hyphomicrobiales</taxon>
        <taxon>Methylocystaceae</taxon>
        <taxon>Methylocystis</taxon>
    </lineage>
</organism>
<sequence>MNLTQLRSLIAVAEAGSFTAAAETVGVTQSGMSQALAALEEALAVKLLVRRRHGVELTAFGEQALAHARAAFGHLEAIRREAAQTKGEETGSLRIAAFPSVYATVLPPLLRRFRALHPGVELVALETDDREVEVWLAAGSIDLGVVLNPSPERRAAPIGQDAWVGVLPAGHRFGRRGALSLGQLAAEPFVLATGGCHVHARSLMEAAGLSLCDVRMEVRDWTSAVALVREGVGVSIVPQSTLPEKLKGLRVARLDPPLWRRFGLTAAPGRKPSPIAGRFLELARSGATQAG</sequence>
<dbReference type="Pfam" id="PF00126">
    <property type="entry name" value="HTH_1"/>
    <property type="match status" value="1"/>
</dbReference>
<dbReference type="InterPro" id="IPR036388">
    <property type="entry name" value="WH-like_DNA-bd_sf"/>
</dbReference>
<name>A0A6B8KK24_9HYPH</name>
<dbReference type="InterPro" id="IPR000847">
    <property type="entry name" value="LysR_HTH_N"/>
</dbReference>
<proteinExistence type="inferred from homology"/>
<evidence type="ECO:0000256" key="4">
    <source>
        <dbReference type="ARBA" id="ARBA00023163"/>
    </source>
</evidence>
<evidence type="ECO:0000313" key="7">
    <source>
        <dbReference type="Proteomes" id="UP000309061"/>
    </source>
</evidence>
<evidence type="ECO:0000256" key="2">
    <source>
        <dbReference type="ARBA" id="ARBA00023015"/>
    </source>
</evidence>
<evidence type="ECO:0000256" key="3">
    <source>
        <dbReference type="ARBA" id="ARBA00023125"/>
    </source>
</evidence>
<dbReference type="Pfam" id="PF03466">
    <property type="entry name" value="LysR_substrate"/>
    <property type="match status" value="1"/>
</dbReference>
<dbReference type="PROSITE" id="PS50931">
    <property type="entry name" value="HTH_LYSR"/>
    <property type="match status" value="1"/>
</dbReference>
<dbReference type="PANTHER" id="PTHR30419:SF24">
    <property type="entry name" value="HTH-TYPE TRANSCRIPTIONAL REGULATOR CZCR"/>
    <property type="match status" value="1"/>
</dbReference>
<dbReference type="RefSeq" id="WP_136497830.1">
    <property type="nucleotide sequence ID" value="NZ_CP046052.1"/>
</dbReference>
<evidence type="ECO:0000259" key="5">
    <source>
        <dbReference type="PROSITE" id="PS50931"/>
    </source>
</evidence>
<dbReference type="InterPro" id="IPR050950">
    <property type="entry name" value="HTH-type_LysR_regulators"/>
</dbReference>
<dbReference type="KEGG" id="mhey:H2LOC_015270"/>
<dbReference type="InterPro" id="IPR005119">
    <property type="entry name" value="LysR_subst-bd"/>
</dbReference>
<dbReference type="Gene3D" id="3.40.190.290">
    <property type="match status" value="1"/>
</dbReference>
<dbReference type="PANTHER" id="PTHR30419">
    <property type="entry name" value="HTH-TYPE TRANSCRIPTIONAL REGULATOR YBHD"/>
    <property type="match status" value="1"/>
</dbReference>
<keyword evidence="7" id="KW-1185">Reference proteome</keyword>
<dbReference type="InterPro" id="IPR036390">
    <property type="entry name" value="WH_DNA-bd_sf"/>
</dbReference>
<dbReference type="Proteomes" id="UP000309061">
    <property type="component" value="Chromosome"/>
</dbReference>
<gene>
    <name evidence="6" type="ORF">H2LOC_015270</name>
</gene>
<dbReference type="GO" id="GO:0005829">
    <property type="term" value="C:cytosol"/>
    <property type="evidence" value="ECO:0007669"/>
    <property type="project" value="TreeGrafter"/>
</dbReference>
<evidence type="ECO:0000256" key="1">
    <source>
        <dbReference type="ARBA" id="ARBA00009437"/>
    </source>
</evidence>
<dbReference type="Gene3D" id="1.10.10.10">
    <property type="entry name" value="Winged helix-like DNA-binding domain superfamily/Winged helix DNA-binding domain"/>
    <property type="match status" value="1"/>
</dbReference>
<accession>A0A6B8KK24</accession>
<keyword evidence="4" id="KW-0804">Transcription</keyword>
<dbReference type="OrthoDB" id="9803735at2"/>
<dbReference type="CDD" id="cd05466">
    <property type="entry name" value="PBP2_LTTR_substrate"/>
    <property type="match status" value="1"/>
</dbReference>
<dbReference type="SUPFAM" id="SSF53850">
    <property type="entry name" value="Periplasmic binding protein-like II"/>
    <property type="match status" value="1"/>
</dbReference>
<evidence type="ECO:0000313" key="6">
    <source>
        <dbReference type="EMBL" id="QGM46943.1"/>
    </source>
</evidence>